<dbReference type="SUPFAM" id="SSF48239">
    <property type="entry name" value="Terpenoid cyclases/Protein prenyltransferases"/>
    <property type="match status" value="1"/>
</dbReference>
<comment type="cofactor">
    <cofactor evidence="9">
        <name>Zn(2+)</name>
        <dbReference type="ChEBI" id="CHEBI:29105"/>
    </cofactor>
    <text evidence="9">Binds 1 zinc ion per subunit.</text>
</comment>
<dbReference type="InterPro" id="IPR026872">
    <property type="entry name" value="FTB"/>
</dbReference>
<dbReference type="PANTHER" id="PTHR11774:SF6">
    <property type="entry name" value="PROTEIN FARNESYLTRANSFERASE SUBUNIT BETA"/>
    <property type="match status" value="1"/>
</dbReference>
<protein>
    <recommendedName>
        <fullName evidence="3 9">Protein farnesyltransferase subunit beta</fullName>
        <shortName evidence="9">FTase-beta</shortName>
        <ecNumber evidence="2 9">2.5.1.58</ecNumber>
    </recommendedName>
</protein>
<evidence type="ECO:0000259" key="10">
    <source>
        <dbReference type="Pfam" id="PF00432"/>
    </source>
</evidence>
<evidence type="ECO:0000313" key="11">
    <source>
        <dbReference type="EMBL" id="KAF8822109.1"/>
    </source>
</evidence>
<dbReference type="Proteomes" id="UP000823046">
    <property type="component" value="Unassembled WGS sequence"/>
</dbReference>
<name>A0ABQ7JDS1_9APIC</name>
<dbReference type="EMBL" id="JADAQX010000084">
    <property type="protein sequence ID" value="KAF8822109.1"/>
    <property type="molecule type" value="Genomic_DNA"/>
</dbReference>
<proteinExistence type="inferred from homology"/>
<gene>
    <name evidence="11" type="ORF">IE077_001022</name>
</gene>
<evidence type="ECO:0000256" key="3">
    <source>
        <dbReference type="ARBA" id="ARBA00015798"/>
    </source>
</evidence>
<accession>A0ABQ7JDS1</accession>
<dbReference type="PANTHER" id="PTHR11774">
    <property type="entry name" value="GERANYLGERANYL TRANSFERASE TYPE BETA SUBUNIT"/>
    <property type="match status" value="1"/>
</dbReference>
<feature type="domain" description="Prenyltransferase alpha-alpha toroid" evidence="10">
    <location>
        <begin position="159"/>
        <end position="509"/>
    </location>
</feature>
<reference evidence="11 12" key="1">
    <citation type="journal article" date="2020" name="bioRxiv">
        <title>Metabolic contributions of an alphaproteobacterial endosymbiont in the apicomplexan Cardiosporidium cionae.</title>
        <authorList>
            <person name="Hunter E.S."/>
            <person name="Paight C.J."/>
            <person name="Lane C.E."/>
        </authorList>
    </citation>
    <scope>NUCLEOTIDE SEQUENCE [LARGE SCALE GENOMIC DNA]</scope>
    <source>
        <strain evidence="11">ESH_2018</strain>
    </source>
</reference>
<keyword evidence="8 9" id="KW-0862">Zinc</keyword>
<evidence type="ECO:0000256" key="4">
    <source>
        <dbReference type="ARBA" id="ARBA00022602"/>
    </source>
</evidence>
<dbReference type="EC" id="2.5.1.58" evidence="2 9"/>
<comment type="caution">
    <text evidence="11">The sequence shown here is derived from an EMBL/GenBank/DDBJ whole genome shotgun (WGS) entry which is preliminary data.</text>
</comment>
<keyword evidence="5 9" id="KW-0808">Transferase</keyword>
<keyword evidence="6 9" id="KW-0479">Metal-binding</keyword>
<evidence type="ECO:0000256" key="8">
    <source>
        <dbReference type="ARBA" id="ARBA00022833"/>
    </source>
</evidence>
<dbReference type="CDD" id="cd02893">
    <property type="entry name" value="FTase"/>
    <property type="match status" value="1"/>
</dbReference>
<sequence length="578" mass="64329">MLLMASRLVAPTTTVSSTPLYLFDKYYTSESLLNGEIDTSSSFIQSACEEECLEHLLVYTALDTLSSINDDIPLEEVYESTYDAKHDGIGEEYIEPVARSVETMEVVENVVQSTANSVIVASQNENLFSVPSSDSDERSGGHSVNEYNLRRIDTHSLLLHREKHAQFIKKYLKEPLKSKMVFLEASRVWCLYWILHSLNLLDNSSNPIVDEGVAYDAGNEDTSLESESCKSMPSINAQEILRDCLSCSVKMFIQSTWDPCRGGYGGGPKQVSHLGSTYAAVVSLLSEGSDESLASIDRQGIYNFLLQSRDEISGGYRMHEDGEVDMRGTYCAIATASMLHILTDELTKGVSEYIKSCQTYEGGLCGELGQEAHGGYTHCGVATLAILGNGGILDLDALLNWSTKRQMGLEGGFQGRTNKLVDSCYSYWLGGLFPLLREIFWQLNRPLPFDHNWFSSRHVQLYLLACCQSYKGGFRDRPGSGSDLYHTCYSLSGLSLAQHSASSSMTDCSLESVVGPSSNLLVATDFFYNIVTEKAKRAREYFLRIPFVEKRSNSRGMEGQGVLRFWDCSYFHEDTGFH</sequence>
<keyword evidence="12" id="KW-1185">Reference proteome</keyword>
<dbReference type="InterPro" id="IPR008930">
    <property type="entry name" value="Terpenoid_cyclase/PrenylTrfase"/>
</dbReference>
<evidence type="ECO:0000256" key="1">
    <source>
        <dbReference type="ARBA" id="ARBA00010497"/>
    </source>
</evidence>
<keyword evidence="7" id="KW-0677">Repeat</keyword>
<evidence type="ECO:0000313" key="12">
    <source>
        <dbReference type="Proteomes" id="UP000823046"/>
    </source>
</evidence>
<dbReference type="Pfam" id="PF00432">
    <property type="entry name" value="Prenyltrans"/>
    <property type="match status" value="1"/>
</dbReference>
<evidence type="ECO:0000256" key="9">
    <source>
        <dbReference type="RuleBase" id="RU365056"/>
    </source>
</evidence>
<evidence type="ECO:0000256" key="7">
    <source>
        <dbReference type="ARBA" id="ARBA00022737"/>
    </source>
</evidence>
<comment type="similarity">
    <text evidence="1 9">Belongs to the protein prenyltransferase subunit beta family.</text>
</comment>
<evidence type="ECO:0000256" key="2">
    <source>
        <dbReference type="ARBA" id="ARBA00012702"/>
    </source>
</evidence>
<evidence type="ECO:0000256" key="5">
    <source>
        <dbReference type="ARBA" id="ARBA00022679"/>
    </source>
</evidence>
<comment type="subunit">
    <text evidence="9">Heterodimer of an alpha and a beta subunit.</text>
</comment>
<keyword evidence="4 9" id="KW-0637">Prenyltransferase</keyword>
<comment type="function">
    <text evidence="9">Catalyzes the transfer of a farnesyl moiety from farnesyl diphosphate to a cysteine at the fourth position from the C-terminus of several proteins. The beta subunit is responsible for peptide-binding.</text>
</comment>
<dbReference type="Gene3D" id="1.50.10.20">
    <property type="match status" value="1"/>
</dbReference>
<evidence type="ECO:0000256" key="6">
    <source>
        <dbReference type="ARBA" id="ARBA00022723"/>
    </source>
</evidence>
<organism evidence="11 12">
    <name type="scientific">Cardiosporidium cionae</name>
    <dbReference type="NCBI Taxonomy" id="476202"/>
    <lineage>
        <taxon>Eukaryota</taxon>
        <taxon>Sar</taxon>
        <taxon>Alveolata</taxon>
        <taxon>Apicomplexa</taxon>
        <taxon>Aconoidasida</taxon>
        <taxon>Nephromycida</taxon>
        <taxon>Cardiosporidium</taxon>
    </lineage>
</organism>
<comment type="catalytic activity">
    <reaction evidence="9">
        <text>L-cysteinyl-[protein] + (2E,6E)-farnesyl diphosphate = S-(2E,6E)-farnesyl-L-cysteinyl-[protein] + diphosphate</text>
        <dbReference type="Rhea" id="RHEA:13345"/>
        <dbReference type="Rhea" id="RHEA-COMP:10131"/>
        <dbReference type="Rhea" id="RHEA-COMP:11535"/>
        <dbReference type="ChEBI" id="CHEBI:29950"/>
        <dbReference type="ChEBI" id="CHEBI:33019"/>
        <dbReference type="ChEBI" id="CHEBI:86019"/>
        <dbReference type="ChEBI" id="CHEBI:175763"/>
    </reaction>
</comment>
<dbReference type="InterPro" id="IPR001330">
    <property type="entry name" value="Prenyltrans"/>
</dbReference>
<dbReference type="InterPro" id="IPR045089">
    <property type="entry name" value="PGGT1B-like"/>
</dbReference>